<keyword evidence="4" id="KW-0333">Golgi apparatus</keyword>
<dbReference type="Pfam" id="PF04495">
    <property type="entry name" value="GRASP55_65"/>
    <property type="match status" value="1"/>
</dbReference>
<comment type="caution">
    <text evidence="8">The sequence shown here is derived from an EMBL/GenBank/DDBJ whole genome shotgun (WGS) entry which is preliminary data.</text>
</comment>
<evidence type="ECO:0000256" key="5">
    <source>
        <dbReference type="ARBA" id="ARBA00023136"/>
    </source>
</evidence>
<evidence type="ECO:0000256" key="1">
    <source>
        <dbReference type="ARBA" id="ARBA00004394"/>
    </source>
</evidence>
<keyword evidence="6" id="KW-0479">Metal-binding</keyword>
<reference evidence="8 9" key="1">
    <citation type="journal article" date="2024" name="Insects">
        <title>An Improved Chromosome-Level Genome Assembly of the Firefly Pyrocoelia pectoralis.</title>
        <authorList>
            <person name="Fu X."/>
            <person name="Meyer-Rochow V.B."/>
            <person name="Ballantyne L."/>
            <person name="Zhu X."/>
        </authorList>
    </citation>
    <scope>NUCLEOTIDE SEQUENCE [LARGE SCALE GENOMIC DNA]</scope>
    <source>
        <strain evidence="8">XCY_ONT2</strain>
    </source>
</reference>
<sequence length="332" mass="35918">MTVYSSKTQVVRSVNIEPTEEWGGQGLLGVSIRFCSFEGANENVWHVLEVHPSSPAEIAGLRSFTDYIIGADSVLHESEDLFALIEAHEARSLKLYVYNSADDCCREVTITPHRDWGGEGSLGCGIGYGYLHRIPIRGVPMPLKPTQQINHATFSKSDTSPTFQSLVTNTTTVAPVASPIINPQDMVPLPQYSVPAQSFATPPFSTMQPPIVSNLPPTTGAIFNNPLPVSTVLNETVQTNLSTVNLNNTYMQTTVPIQTTFPPTSINPTSLPLNVTPNVSTYFSAPITYQSTHVNVPASNYDSTQPTPLIFDPTIAAQSAQQLLSNSNTPVS</sequence>
<accession>A0AAN7ZQP2</accession>
<keyword evidence="3" id="KW-0677">Repeat</keyword>
<evidence type="ECO:0000256" key="6">
    <source>
        <dbReference type="PIRSR" id="PIRSR607583-1"/>
    </source>
</evidence>
<protein>
    <recommendedName>
        <fullName evidence="7">PDZ GRASP-type domain-containing protein</fullName>
    </recommendedName>
</protein>
<dbReference type="InterPro" id="IPR036034">
    <property type="entry name" value="PDZ_sf"/>
</dbReference>
<dbReference type="Proteomes" id="UP001329430">
    <property type="component" value="Chromosome 3"/>
</dbReference>
<keyword evidence="9" id="KW-1185">Reference proteome</keyword>
<evidence type="ECO:0000313" key="9">
    <source>
        <dbReference type="Proteomes" id="UP001329430"/>
    </source>
</evidence>
<dbReference type="SUPFAM" id="SSF50156">
    <property type="entry name" value="PDZ domain-like"/>
    <property type="match status" value="1"/>
</dbReference>
<comment type="similarity">
    <text evidence="2">Belongs to the GORASP family.</text>
</comment>
<feature type="domain" description="PDZ GRASP-type" evidence="7">
    <location>
        <begin position="43"/>
        <end position="131"/>
    </location>
</feature>
<dbReference type="FunFam" id="2.30.42.10:FF:000026">
    <property type="entry name" value="Golgi reassembly stacking protein 2"/>
    <property type="match status" value="1"/>
</dbReference>
<dbReference type="AlphaFoldDB" id="A0AAN7ZQP2"/>
<dbReference type="PROSITE" id="PS51865">
    <property type="entry name" value="PDZ_GRASP"/>
    <property type="match status" value="2"/>
</dbReference>
<evidence type="ECO:0000256" key="4">
    <source>
        <dbReference type="ARBA" id="ARBA00023034"/>
    </source>
</evidence>
<evidence type="ECO:0000256" key="3">
    <source>
        <dbReference type="ARBA" id="ARBA00022737"/>
    </source>
</evidence>
<evidence type="ECO:0000259" key="7">
    <source>
        <dbReference type="PROSITE" id="PS51865"/>
    </source>
</evidence>
<dbReference type="Gene3D" id="2.30.42.10">
    <property type="match status" value="2"/>
</dbReference>
<dbReference type="EMBL" id="JAVRBK010000003">
    <property type="protein sequence ID" value="KAK5645996.1"/>
    <property type="molecule type" value="Genomic_DNA"/>
</dbReference>
<dbReference type="PANTHER" id="PTHR12893:SF0">
    <property type="entry name" value="GRASP65"/>
    <property type="match status" value="1"/>
</dbReference>
<organism evidence="8 9">
    <name type="scientific">Pyrocoelia pectoralis</name>
    <dbReference type="NCBI Taxonomy" id="417401"/>
    <lineage>
        <taxon>Eukaryota</taxon>
        <taxon>Metazoa</taxon>
        <taxon>Ecdysozoa</taxon>
        <taxon>Arthropoda</taxon>
        <taxon>Hexapoda</taxon>
        <taxon>Insecta</taxon>
        <taxon>Pterygota</taxon>
        <taxon>Neoptera</taxon>
        <taxon>Endopterygota</taxon>
        <taxon>Coleoptera</taxon>
        <taxon>Polyphaga</taxon>
        <taxon>Elateriformia</taxon>
        <taxon>Elateroidea</taxon>
        <taxon>Lampyridae</taxon>
        <taxon>Lampyrinae</taxon>
        <taxon>Pyrocoelia</taxon>
    </lineage>
</organism>
<evidence type="ECO:0000313" key="8">
    <source>
        <dbReference type="EMBL" id="KAK5645996.1"/>
    </source>
</evidence>
<evidence type="ECO:0000256" key="2">
    <source>
        <dbReference type="ARBA" id="ARBA00007144"/>
    </source>
</evidence>
<keyword evidence="5" id="KW-0472">Membrane</keyword>
<dbReference type="GO" id="GO:0046872">
    <property type="term" value="F:metal ion binding"/>
    <property type="evidence" value="ECO:0007669"/>
    <property type="project" value="UniProtKB-KW"/>
</dbReference>
<dbReference type="InterPro" id="IPR007583">
    <property type="entry name" value="GRASP55_65"/>
</dbReference>
<feature type="binding site" evidence="6">
    <location>
        <position position="35"/>
    </location>
    <ligand>
        <name>Zn(2+)</name>
        <dbReference type="ChEBI" id="CHEBI:29105"/>
    </ligand>
</feature>
<dbReference type="InterPro" id="IPR024958">
    <property type="entry name" value="GRASP_PDZ"/>
</dbReference>
<name>A0AAN7ZQP2_9COLE</name>
<dbReference type="GO" id="GO:0007030">
    <property type="term" value="P:Golgi organization"/>
    <property type="evidence" value="ECO:0007669"/>
    <property type="project" value="TreeGrafter"/>
</dbReference>
<dbReference type="PANTHER" id="PTHR12893">
    <property type="entry name" value="GOLGI REASSEMBLY STACKING PROTEIN GRASP"/>
    <property type="match status" value="1"/>
</dbReference>
<proteinExistence type="inferred from homology"/>
<gene>
    <name evidence="8" type="ORF">RI129_004460</name>
</gene>
<keyword evidence="6" id="KW-0862">Zinc</keyword>
<dbReference type="GO" id="GO:0000139">
    <property type="term" value="C:Golgi membrane"/>
    <property type="evidence" value="ECO:0007669"/>
    <property type="project" value="UniProtKB-SubCell"/>
</dbReference>
<feature type="domain" description="PDZ GRASP-type" evidence="7">
    <location>
        <begin position="1"/>
        <end position="37"/>
    </location>
</feature>
<comment type="subcellular location">
    <subcellularLocation>
        <location evidence="1">Golgi apparatus membrane</location>
    </subcellularLocation>
</comment>